<dbReference type="HAMAP" id="MF_00420">
    <property type="entry name" value="PurL_2"/>
    <property type="match status" value="1"/>
</dbReference>
<dbReference type="GO" id="GO:0005524">
    <property type="term" value="F:ATP binding"/>
    <property type="evidence" value="ECO:0007669"/>
    <property type="project" value="UniProtKB-UniRule"/>
</dbReference>
<evidence type="ECO:0000256" key="7">
    <source>
        <dbReference type="ARBA" id="ARBA00022842"/>
    </source>
</evidence>
<evidence type="ECO:0000256" key="8">
    <source>
        <dbReference type="HAMAP-Rule" id="MF_00420"/>
    </source>
</evidence>
<protein>
    <recommendedName>
        <fullName evidence="8">Phosphoribosylformylglycinamidine synthase subunit PurL</fullName>
        <shortName evidence="8">FGAM synthase</shortName>
        <ecNumber evidence="8">6.3.5.3</ecNumber>
    </recommendedName>
    <alternativeName>
        <fullName evidence="8">Formylglycinamide ribonucleotide amidotransferase subunit II</fullName>
        <shortName evidence="8">FGAR amidotransferase II</shortName>
        <shortName evidence="8">FGAR-AT II</shortName>
    </alternativeName>
    <alternativeName>
        <fullName evidence="8">Glutamine amidotransferase PurL</fullName>
    </alternativeName>
    <alternativeName>
        <fullName evidence="8">Phosphoribosylformylglycinamidine synthase subunit II</fullName>
    </alternativeName>
</protein>
<dbReference type="Gene3D" id="3.30.1330.10">
    <property type="entry name" value="PurM-like, N-terminal domain"/>
    <property type="match status" value="2"/>
</dbReference>
<dbReference type="InterPro" id="IPR010918">
    <property type="entry name" value="PurM-like_C_dom"/>
</dbReference>
<keyword evidence="13" id="KW-1185">Reference proteome</keyword>
<dbReference type="Pfam" id="PF02769">
    <property type="entry name" value="AIRS_C"/>
    <property type="match status" value="2"/>
</dbReference>
<comment type="similarity">
    <text evidence="8">Belongs to the FGAMS family.</text>
</comment>
<feature type="domain" description="PurM-like N-terminal" evidence="9">
    <location>
        <begin position="57"/>
        <end position="172"/>
    </location>
</feature>
<feature type="domain" description="PurM-like N-terminal" evidence="9">
    <location>
        <begin position="415"/>
        <end position="533"/>
    </location>
</feature>
<dbReference type="RefSeq" id="WP_088854878.1">
    <property type="nucleotide sequence ID" value="NZ_CP015102.1"/>
</dbReference>
<evidence type="ECO:0000256" key="1">
    <source>
        <dbReference type="ARBA" id="ARBA00022490"/>
    </source>
</evidence>
<feature type="active site" description="Proton acceptor" evidence="8">
    <location>
        <position position="78"/>
    </location>
</feature>
<evidence type="ECO:0000256" key="3">
    <source>
        <dbReference type="ARBA" id="ARBA00022723"/>
    </source>
</evidence>
<keyword evidence="7 8" id="KW-0460">Magnesium</keyword>
<feature type="binding site" evidence="8">
    <location>
        <position position="224"/>
    </location>
    <ligand>
        <name>substrate</name>
    </ligand>
</feature>
<comment type="subcellular location">
    <subcellularLocation>
        <location evidence="8">Cytoplasm</location>
    </subcellularLocation>
</comment>
<keyword evidence="6 8" id="KW-0067">ATP-binding</keyword>
<feature type="binding site" evidence="8">
    <location>
        <position position="252"/>
    </location>
    <ligand>
        <name>Mg(2+)</name>
        <dbReference type="ChEBI" id="CHEBI:18420"/>
        <label>2</label>
    </ligand>
</feature>
<evidence type="ECO:0000259" key="10">
    <source>
        <dbReference type="Pfam" id="PF02769"/>
    </source>
</evidence>
<dbReference type="CDD" id="cd02203">
    <property type="entry name" value="PurL_repeat1"/>
    <property type="match status" value="1"/>
</dbReference>
<dbReference type="GeneID" id="33315261"/>
<name>A0A218PA49_9EURY</name>
<comment type="pathway">
    <text evidence="8">Purine metabolism; IMP biosynthesis via de novo pathway; 5-amino-1-(5-phospho-D-ribosyl)imidazole from N(2)-formyl-N(1)-(5-phospho-D-ribosyl)glycinamide: step 1/2.</text>
</comment>
<comment type="function">
    <text evidence="8">Part of the phosphoribosylformylglycinamidine synthase complex involved in the purines biosynthetic pathway. Catalyzes the ATP-dependent conversion of formylglycinamide ribonucleotide (FGAR) and glutamine to yield formylglycinamidine ribonucleotide (FGAM) and glutamate. The FGAM synthase complex is composed of three subunits. PurQ produces an ammonia molecule by converting glutamine to glutamate. PurL transfers the ammonia molecule to FGAR to form FGAM in an ATP-dependent manner. PurS interacts with PurQ and PurL and is thought to assist in the transfer of the ammonia molecule from PurQ to PurL.</text>
</comment>
<dbReference type="Pfam" id="PF18072">
    <property type="entry name" value="FGAR-AT_linker"/>
    <property type="match status" value="1"/>
</dbReference>
<feature type="binding site" evidence="8">
    <location>
        <position position="35"/>
    </location>
    <ligand>
        <name>ATP</name>
        <dbReference type="ChEBI" id="CHEBI:30616"/>
    </ligand>
</feature>
<proteinExistence type="inferred from homology"/>
<feature type="binding site" evidence="8">
    <location>
        <position position="508"/>
    </location>
    <ligand>
        <name>ATP</name>
        <dbReference type="ChEBI" id="CHEBI:30616"/>
    </ligand>
</feature>
<feature type="binding site" evidence="8">
    <location>
        <position position="99"/>
    </location>
    <ligand>
        <name>substrate</name>
    </ligand>
</feature>
<comment type="catalytic activity">
    <reaction evidence="8">
        <text>N(2)-formyl-N(1)-(5-phospho-beta-D-ribosyl)glycinamide + L-glutamine + ATP + H2O = 2-formamido-N(1)-(5-O-phospho-beta-D-ribosyl)acetamidine + L-glutamate + ADP + phosphate + H(+)</text>
        <dbReference type="Rhea" id="RHEA:17129"/>
        <dbReference type="ChEBI" id="CHEBI:15377"/>
        <dbReference type="ChEBI" id="CHEBI:15378"/>
        <dbReference type="ChEBI" id="CHEBI:29985"/>
        <dbReference type="ChEBI" id="CHEBI:30616"/>
        <dbReference type="ChEBI" id="CHEBI:43474"/>
        <dbReference type="ChEBI" id="CHEBI:58359"/>
        <dbReference type="ChEBI" id="CHEBI:147286"/>
        <dbReference type="ChEBI" id="CHEBI:147287"/>
        <dbReference type="ChEBI" id="CHEBI:456216"/>
        <dbReference type="EC" id="6.3.5.3"/>
    </reaction>
</comment>
<keyword evidence="5 8" id="KW-0658">Purine biosynthesis</keyword>
<dbReference type="Gene3D" id="3.90.650.10">
    <property type="entry name" value="PurM-like C-terminal domain"/>
    <property type="match status" value="2"/>
</dbReference>
<dbReference type="OrthoDB" id="8251at2157"/>
<dbReference type="PANTHER" id="PTHR43555">
    <property type="entry name" value="PHOSPHORIBOSYLFORMYLGLYCINAMIDINE SYNTHASE SUBUNIT PURL"/>
    <property type="match status" value="1"/>
</dbReference>
<dbReference type="InterPro" id="IPR010074">
    <property type="entry name" value="PRibForGlyAmidine_synth_PurL"/>
</dbReference>
<dbReference type="EMBL" id="CP015102">
    <property type="protein sequence ID" value="ASJ07633.1"/>
    <property type="molecule type" value="Genomic_DNA"/>
</dbReference>
<evidence type="ECO:0000259" key="9">
    <source>
        <dbReference type="Pfam" id="PF00586"/>
    </source>
</evidence>
<keyword evidence="4 8" id="KW-0547">Nucleotide-binding</keyword>
<dbReference type="GO" id="GO:0006189">
    <property type="term" value="P:'de novo' IMP biosynthetic process"/>
    <property type="evidence" value="ECO:0007669"/>
    <property type="project" value="UniProtKB-UniRule"/>
</dbReference>
<dbReference type="GO" id="GO:0005737">
    <property type="term" value="C:cytoplasm"/>
    <property type="evidence" value="ECO:0007669"/>
    <property type="project" value="UniProtKB-SubCell"/>
</dbReference>
<feature type="binding site" evidence="8">
    <location>
        <begin position="77"/>
        <end position="80"/>
    </location>
    <ligand>
        <name>substrate</name>
    </ligand>
</feature>
<reference evidence="12 13" key="1">
    <citation type="submission" date="2016-04" db="EMBL/GenBank/DDBJ databases">
        <title>Complete genome sequence of Thermococcus pacificus type strain P4.</title>
        <authorList>
            <person name="Oger P.M."/>
        </authorList>
    </citation>
    <scope>NUCLEOTIDE SEQUENCE [LARGE SCALE GENOMIC DNA]</scope>
    <source>
        <strain evidence="12 13">P-4</strain>
    </source>
</reference>
<dbReference type="GO" id="GO:0004642">
    <property type="term" value="F:phosphoribosylformylglycinamidine synthase activity"/>
    <property type="evidence" value="ECO:0007669"/>
    <property type="project" value="UniProtKB-UniRule"/>
</dbReference>
<feature type="binding site" evidence="8">
    <location>
        <position position="511"/>
    </location>
    <ligand>
        <name>substrate</name>
    </ligand>
</feature>
<evidence type="ECO:0000259" key="11">
    <source>
        <dbReference type="Pfam" id="PF18072"/>
    </source>
</evidence>
<dbReference type="InterPro" id="IPR036921">
    <property type="entry name" value="PurM-like_N_sf"/>
</dbReference>
<evidence type="ECO:0000256" key="5">
    <source>
        <dbReference type="ARBA" id="ARBA00022755"/>
    </source>
</evidence>
<accession>A0A218PA49</accession>
<dbReference type="FunFam" id="3.30.1330.10:FF:000004">
    <property type="entry name" value="Phosphoribosylformylglycinamidine synthase subunit PurL"/>
    <property type="match status" value="1"/>
</dbReference>
<dbReference type="Proteomes" id="UP000197418">
    <property type="component" value="Chromosome"/>
</dbReference>
<dbReference type="CDD" id="cd02204">
    <property type="entry name" value="PurL_repeat2"/>
    <property type="match status" value="1"/>
</dbReference>
<keyword evidence="1 8" id="KW-0963">Cytoplasm</keyword>
<dbReference type="NCBIfam" id="TIGR01736">
    <property type="entry name" value="FGAM_synth_II"/>
    <property type="match status" value="1"/>
</dbReference>
<dbReference type="GO" id="GO:0000287">
    <property type="term" value="F:magnesium ion binding"/>
    <property type="evidence" value="ECO:0007669"/>
    <property type="project" value="UniProtKB-UniRule"/>
</dbReference>
<evidence type="ECO:0000313" key="13">
    <source>
        <dbReference type="Proteomes" id="UP000197418"/>
    </source>
</evidence>
<gene>
    <name evidence="8" type="primary">purL</name>
    <name evidence="12" type="ORF">A3L08_03275</name>
</gene>
<sequence length="714" mass="78079">MFPHEEKLIRERLGREPNEVEWAMLEVMWSEHASYKSSRPWLRLLPTENEHVVIGPGEDAGIVKFDDDTWIAVGIESHNHPSAVEPYGGAATGVGGIVRDILCMGARPMALLDPIRFGPLEKERNRYLFEGVVKGIADYGNRIGVPTVGGETEFDESLDNYTLVNVACIGIMKPEHLVHSYVTEAGLKLVLVGNRTGRDGIHGVTFASEELSENAEEEDRSAVQIPDPFTEKLLIEATLEAVYTGKVKALKDLGGGGLTCASSEMAEKKGFGAVIYADRVPLREPGVRPAEVMISESQERMLFAVKPEDIEEIGRIFEKYGLEWAIVGEVIEEPRYIVYWKGEKVADLPVELLTDVPTIEWEMKPYNVEKDVETPDIDFREAFDLVWGSPNVLSKRWVWEQYDHEVQGRTAVKPGMDSAVLKINDEYGLAFVADGNPNHSYLNPYHGAMGAVAEVVRNLVSVGAEPLALVDNLNFASPERPEVYWSFAETVRGLADAAKAFGLAYVSGNVSFYNEIAGKPIKPTPVVAGLGKVKLGKIPSMGLEEGLLIGVVGVTRKELGGSELYARLGVEGGLAPRVNLDEEKANAEGILKAIEKGLVSSVHDVSKGGIAVALAEMSLAGGVGFEVDLSAVHVEENLSPLEVAFSESHGRYVVAFPEESLDELKALFRHFAVIGRAGGSGAVFRWNGKELLRKSISELREVHESLPRLLGEEE</sequence>
<feature type="binding site" evidence="8">
    <location>
        <begin position="296"/>
        <end position="298"/>
    </location>
    <ligand>
        <name>substrate</name>
    </ligand>
</feature>
<comment type="caution">
    <text evidence="8">Lacks conserved residue(s) required for the propagation of feature annotation.</text>
</comment>
<evidence type="ECO:0000256" key="6">
    <source>
        <dbReference type="ARBA" id="ARBA00022840"/>
    </source>
</evidence>
<comment type="subunit">
    <text evidence="8">Monomer. Part of the FGAM synthase complex composed of 1 PurL, 1 PurQ and 2 PurS subunits.</text>
</comment>
<dbReference type="SUPFAM" id="SSF56042">
    <property type="entry name" value="PurM C-terminal domain-like"/>
    <property type="match status" value="2"/>
</dbReference>
<dbReference type="UniPathway" id="UPA00074">
    <property type="reaction ID" value="UER00128"/>
</dbReference>
<dbReference type="EC" id="6.3.5.3" evidence="8"/>
<feature type="domain" description="PurM-like C-terminal" evidence="10">
    <location>
        <begin position="551"/>
        <end position="681"/>
    </location>
</feature>
<feature type="binding site" evidence="8">
    <location>
        <position position="76"/>
    </location>
    <ligand>
        <name>Mg(2+)</name>
        <dbReference type="ChEBI" id="CHEBI:18420"/>
        <label>1</label>
    </ligand>
</feature>
<dbReference type="InterPro" id="IPR016188">
    <property type="entry name" value="PurM-like_N"/>
</dbReference>
<keyword evidence="2 8" id="KW-0436">Ligase</keyword>
<feature type="domain" description="Phosphoribosylformylglycinamidine synthase linker" evidence="11">
    <location>
        <begin position="4"/>
        <end position="36"/>
    </location>
</feature>
<evidence type="ECO:0000256" key="2">
    <source>
        <dbReference type="ARBA" id="ARBA00022598"/>
    </source>
</evidence>
<feature type="binding site" evidence="8">
    <location>
        <position position="471"/>
    </location>
    <ligand>
        <name>ATP</name>
        <dbReference type="ChEBI" id="CHEBI:30616"/>
    </ligand>
</feature>
<feature type="active site" evidence="8">
    <location>
        <position position="32"/>
    </location>
</feature>
<dbReference type="PIRSF" id="PIRSF001587">
    <property type="entry name" value="FGAM_synthase_II"/>
    <property type="match status" value="1"/>
</dbReference>
<evidence type="ECO:0000313" key="12">
    <source>
        <dbReference type="EMBL" id="ASJ07633.1"/>
    </source>
</evidence>
<organism evidence="12 13">
    <name type="scientific">Thermococcus pacificus</name>
    <dbReference type="NCBI Taxonomy" id="71998"/>
    <lineage>
        <taxon>Archaea</taxon>
        <taxon>Methanobacteriati</taxon>
        <taxon>Methanobacteriota</taxon>
        <taxon>Thermococci</taxon>
        <taxon>Thermococcales</taxon>
        <taxon>Thermococcaceae</taxon>
        <taxon>Thermococcus</taxon>
    </lineage>
</organism>
<dbReference type="AlphaFoldDB" id="A0A218PA49"/>
<feature type="binding site" evidence="8">
    <location>
        <position position="100"/>
    </location>
    <ligand>
        <name>Mg(2+)</name>
        <dbReference type="ChEBI" id="CHEBI:18420"/>
        <label>2</label>
    </ligand>
</feature>
<feature type="binding site" evidence="8">
    <location>
        <position position="509"/>
    </location>
    <ligand>
        <name>Mg(2+)</name>
        <dbReference type="ChEBI" id="CHEBI:18420"/>
        <label>1</label>
    </ligand>
</feature>
<dbReference type="InterPro" id="IPR036676">
    <property type="entry name" value="PurM-like_C_sf"/>
</dbReference>
<dbReference type="KEGG" id="tpaf:A3L08_03275"/>
<dbReference type="SUPFAM" id="SSF55326">
    <property type="entry name" value="PurM N-terminal domain-like"/>
    <property type="match status" value="2"/>
</dbReference>
<keyword evidence="3 8" id="KW-0479">Metal-binding</keyword>
<dbReference type="Pfam" id="PF00586">
    <property type="entry name" value="AIRS"/>
    <property type="match status" value="2"/>
</dbReference>
<feature type="domain" description="PurM-like C-terminal" evidence="10">
    <location>
        <begin position="184"/>
        <end position="341"/>
    </location>
</feature>
<dbReference type="InterPro" id="IPR041609">
    <property type="entry name" value="PurL_linker"/>
</dbReference>
<evidence type="ECO:0000256" key="4">
    <source>
        <dbReference type="ARBA" id="ARBA00022741"/>
    </source>
</evidence>
<dbReference type="NCBIfam" id="NF002290">
    <property type="entry name" value="PRK01213.1"/>
    <property type="match status" value="1"/>
</dbReference>
<dbReference type="PANTHER" id="PTHR43555:SF1">
    <property type="entry name" value="PHOSPHORIBOSYLFORMYLGLYCINAMIDINE SYNTHASE SUBUNIT PURL"/>
    <property type="match status" value="1"/>
</dbReference>